<dbReference type="FunCoup" id="A8NAJ1">
    <property type="interactions" value="35"/>
</dbReference>
<dbReference type="Proteomes" id="UP000001861">
    <property type="component" value="Unassembled WGS sequence"/>
</dbReference>
<dbReference type="eggNOG" id="KOG3928">
    <property type="taxonomic scope" value="Eukaryota"/>
</dbReference>
<evidence type="ECO:0000313" key="10">
    <source>
        <dbReference type="Proteomes" id="UP000001861"/>
    </source>
</evidence>
<comment type="subcellular location">
    <subcellularLocation>
        <location evidence="1">Mitochondrion</location>
    </subcellularLocation>
</comment>
<dbReference type="GO" id="GO:0005763">
    <property type="term" value="C:mitochondrial small ribosomal subunit"/>
    <property type="evidence" value="ECO:0007669"/>
    <property type="project" value="TreeGrafter"/>
</dbReference>
<dbReference type="RefSeq" id="XP_001831843.1">
    <property type="nucleotide sequence ID" value="XM_001831791.2"/>
</dbReference>
<feature type="compositionally biased region" description="Low complexity" evidence="8">
    <location>
        <begin position="32"/>
        <end position="44"/>
    </location>
</feature>
<evidence type="ECO:0000313" key="9">
    <source>
        <dbReference type="EMBL" id="EAU90026.1"/>
    </source>
</evidence>
<dbReference type="GeneID" id="6008319"/>
<accession>A8NAJ1</accession>
<reference evidence="9 10" key="1">
    <citation type="journal article" date="2010" name="Proc. Natl. Acad. Sci. U.S.A.">
        <title>Insights into evolution of multicellular fungi from the assembled chromosomes of the mushroom Coprinopsis cinerea (Coprinus cinereus).</title>
        <authorList>
            <person name="Stajich J.E."/>
            <person name="Wilke S.K."/>
            <person name="Ahren D."/>
            <person name="Au C.H."/>
            <person name="Birren B.W."/>
            <person name="Borodovsky M."/>
            <person name="Burns C."/>
            <person name="Canback B."/>
            <person name="Casselton L.A."/>
            <person name="Cheng C.K."/>
            <person name="Deng J."/>
            <person name="Dietrich F.S."/>
            <person name="Fargo D.C."/>
            <person name="Farman M.L."/>
            <person name="Gathman A.C."/>
            <person name="Goldberg J."/>
            <person name="Guigo R."/>
            <person name="Hoegger P.J."/>
            <person name="Hooker J.B."/>
            <person name="Huggins A."/>
            <person name="James T.Y."/>
            <person name="Kamada T."/>
            <person name="Kilaru S."/>
            <person name="Kodira C."/>
            <person name="Kues U."/>
            <person name="Kupfer D."/>
            <person name="Kwan H.S."/>
            <person name="Lomsadze A."/>
            <person name="Li W."/>
            <person name="Lilly W.W."/>
            <person name="Ma L.J."/>
            <person name="Mackey A.J."/>
            <person name="Manning G."/>
            <person name="Martin F."/>
            <person name="Muraguchi H."/>
            <person name="Natvig D.O."/>
            <person name="Palmerini H."/>
            <person name="Ramesh M.A."/>
            <person name="Rehmeyer C.J."/>
            <person name="Roe B.A."/>
            <person name="Shenoy N."/>
            <person name="Stanke M."/>
            <person name="Ter-Hovhannisyan V."/>
            <person name="Tunlid A."/>
            <person name="Velagapudi R."/>
            <person name="Vision T.J."/>
            <person name="Zeng Q."/>
            <person name="Zolan M.E."/>
            <person name="Pukkila P.J."/>
        </authorList>
    </citation>
    <scope>NUCLEOTIDE SEQUENCE [LARGE SCALE GENOMIC DNA]</scope>
    <source>
        <strain evidence="10">Okayama-7 / 130 / ATCC MYA-4618 / FGSC 9003</strain>
    </source>
</reference>
<evidence type="ECO:0000256" key="5">
    <source>
        <dbReference type="ARBA" id="ARBA00023128"/>
    </source>
</evidence>
<dbReference type="AlphaFoldDB" id="A8NAJ1"/>
<comment type="similarity">
    <text evidence="2">Belongs to the mitochondrion-specific ribosomal protein mS29 family.</text>
</comment>
<proteinExistence type="inferred from homology"/>
<evidence type="ECO:0000256" key="6">
    <source>
        <dbReference type="ARBA" id="ARBA00023274"/>
    </source>
</evidence>
<keyword evidence="6" id="KW-0687">Ribonucleoprotein</keyword>
<dbReference type="GO" id="GO:0003735">
    <property type="term" value="F:structural constituent of ribosome"/>
    <property type="evidence" value="ECO:0007669"/>
    <property type="project" value="TreeGrafter"/>
</dbReference>
<dbReference type="OrthoDB" id="274828at2759"/>
<evidence type="ECO:0000256" key="7">
    <source>
        <dbReference type="ARBA" id="ARBA00035140"/>
    </source>
</evidence>
<evidence type="ECO:0000256" key="2">
    <source>
        <dbReference type="ARBA" id="ARBA00009863"/>
    </source>
</evidence>
<dbReference type="STRING" id="240176.A8NAJ1"/>
<dbReference type="PANTHER" id="PTHR12810:SF0">
    <property type="entry name" value="SMALL RIBOSOMAL SUBUNIT PROTEIN MS29"/>
    <property type="match status" value="1"/>
</dbReference>
<keyword evidence="4" id="KW-0689">Ribosomal protein</keyword>
<dbReference type="KEGG" id="cci:CC1G_05942"/>
<dbReference type="SUPFAM" id="SSF52540">
    <property type="entry name" value="P-loop containing nucleoside triphosphate hydrolases"/>
    <property type="match status" value="1"/>
</dbReference>
<dbReference type="Gene3D" id="3.40.50.300">
    <property type="entry name" value="P-loop containing nucleotide triphosphate hydrolases"/>
    <property type="match status" value="1"/>
</dbReference>
<dbReference type="PANTHER" id="PTHR12810">
    <property type="entry name" value="MITOCHONDRIAL 28S RIBOSOMAL PROTEIN S29"/>
    <property type="match status" value="1"/>
</dbReference>
<sequence>MSLLSFATGSCSSQRHTLHKSLTIITQQTRGAAQNAKQQPKKAQSIGGVKKGQKEKWEAKIAQERVRKSRDLPVFTKMPEERLKTPKTDSEPAFLNDLFLPGSKHALELPKFKPTPKNIGTVAGFDLTPTNPAKVFGLPKKMFLEFRIMSKPCSVIRDVTVDTIQKLESARNSSSLNNRLVLSGRAGCGKSYLLHQAVQYATEKGWIVFYIPRAVSLVNSTTPHVYDLRTQTYLQPYAAHQAVQKLLTVNADALSKLTLSSPIVTDKLTFEAGKTLAEVAGICVKDKSYASAPVVLDGLLKELEKQTEYPVLMAIDDFQSMFHKSAYKDPFFSAIKSFHLSMPRLILEFASGKRSFAKGAFIGALTASDTTFTIPLELRDALSLGYAHPPSPYDKRSKELLGYTQGLKTIEVPERFSVSEASSLFEMWKDDMALTSRRYDELFMSKYVESDGNPRDFVWKGLLSTFTP</sequence>
<dbReference type="InterPro" id="IPR019368">
    <property type="entry name" value="Ribosomal_mS29"/>
</dbReference>
<feature type="region of interest" description="Disordered" evidence="8">
    <location>
        <begin position="29"/>
        <end position="55"/>
    </location>
</feature>
<dbReference type="OMA" id="GLAHWMT"/>
<name>A8NAJ1_COPC7</name>
<dbReference type="Pfam" id="PF10236">
    <property type="entry name" value="DAP3"/>
    <property type="match status" value="1"/>
</dbReference>
<dbReference type="InParanoid" id="A8NAJ1"/>
<dbReference type="VEuPathDB" id="FungiDB:CC1G_05942"/>
<evidence type="ECO:0000256" key="8">
    <source>
        <dbReference type="SAM" id="MobiDB-lite"/>
    </source>
</evidence>
<evidence type="ECO:0000256" key="1">
    <source>
        <dbReference type="ARBA" id="ARBA00004173"/>
    </source>
</evidence>
<comment type="caution">
    <text evidence="9">The sequence shown here is derived from an EMBL/GenBank/DDBJ whole genome shotgun (WGS) entry which is preliminary data.</text>
</comment>
<organism evidence="9 10">
    <name type="scientific">Coprinopsis cinerea (strain Okayama-7 / 130 / ATCC MYA-4618 / FGSC 9003)</name>
    <name type="common">Inky cap fungus</name>
    <name type="synonym">Hormographiella aspergillata</name>
    <dbReference type="NCBI Taxonomy" id="240176"/>
    <lineage>
        <taxon>Eukaryota</taxon>
        <taxon>Fungi</taxon>
        <taxon>Dikarya</taxon>
        <taxon>Basidiomycota</taxon>
        <taxon>Agaricomycotina</taxon>
        <taxon>Agaricomycetes</taxon>
        <taxon>Agaricomycetidae</taxon>
        <taxon>Agaricales</taxon>
        <taxon>Agaricineae</taxon>
        <taxon>Psathyrellaceae</taxon>
        <taxon>Coprinopsis</taxon>
    </lineage>
</organism>
<dbReference type="InterPro" id="IPR027417">
    <property type="entry name" value="P-loop_NTPase"/>
</dbReference>
<dbReference type="EMBL" id="AACS02000007">
    <property type="protein sequence ID" value="EAU90026.1"/>
    <property type="molecule type" value="Genomic_DNA"/>
</dbReference>
<evidence type="ECO:0000256" key="4">
    <source>
        <dbReference type="ARBA" id="ARBA00022980"/>
    </source>
</evidence>
<gene>
    <name evidence="9" type="ORF">CC1G_05942</name>
</gene>
<keyword evidence="3" id="KW-0809">Transit peptide</keyword>
<evidence type="ECO:0000256" key="3">
    <source>
        <dbReference type="ARBA" id="ARBA00022946"/>
    </source>
</evidence>
<keyword evidence="10" id="KW-1185">Reference proteome</keyword>
<keyword evidence="5" id="KW-0496">Mitochondrion</keyword>
<protein>
    <recommendedName>
        <fullName evidence="7">Small ribosomal subunit protein mS29</fullName>
    </recommendedName>
</protein>